<dbReference type="InterPro" id="IPR009351">
    <property type="entry name" value="AlkZ-like"/>
</dbReference>
<dbReference type="AlphaFoldDB" id="A0A0N0H3J9"/>
<sequence length="372" mass="39996">MKVTYTQVLAWRLRQQSLTPRTTGSVAEMVERLAGVQAQLASAAELAVSTRQLAPVPDAVRRSLATRAVVKTWAMRGTLHLLPAERAGAYLALLGAARTWGKPSWQKAFGVSAAQMAALGDAVDDILDGRVLTRQELTEAVLARSGLEELGEQLSSGWGAVLKPLAWTGRLCQGPPQGQRVTFTSPRSWVPDWRGIPDPEEAAAVVIPAYLRAHGPATPAAFDAWLLRGATRKARLRGWFASLGNRLTAVEVDGEDGAYVLSEDAEELARAAPSQDVRLLAGFDQYVLGPGTGDTRLIAADRRKAVSRAAGWISPVVVHRGRVAGVWEFTEEAVVVTLFGEHGEVPREGLEAEAAHLARCTGRERPLVVRTG</sequence>
<accession>A0A0N0H3J9</accession>
<name>A0A0N0H3J9_9ACTN</name>
<proteinExistence type="predicted"/>
<dbReference type="EMBL" id="LGKG01000024">
    <property type="protein sequence ID" value="KPC66040.1"/>
    <property type="molecule type" value="Genomic_DNA"/>
</dbReference>
<gene>
    <name evidence="1" type="ORF">ADL29_06345</name>
</gene>
<dbReference type="PANTHER" id="PTHR38479">
    <property type="entry name" value="LMO0824 PROTEIN"/>
    <property type="match status" value="1"/>
</dbReference>
<comment type="caution">
    <text evidence="1">The sequence shown here is derived from an EMBL/GenBank/DDBJ whole genome shotgun (WGS) entry which is preliminary data.</text>
</comment>
<dbReference type="PATRIC" id="fig|66876.3.peg.1394"/>
<reference evidence="2" key="1">
    <citation type="submission" date="2015-07" db="EMBL/GenBank/DDBJ databases">
        <authorList>
            <person name="Ju K.-S."/>
            <person name="Doroghazi J.R."/>
            <person name="Metcalf W.W."/>
        </authorList>
    </citation>
    <scope>NUCLEOTIDE SEQUENCE [LARGE SCALE GENOMIC DNA]</scope>
    <source>
        <strain evidence="2">NRRL ISP-5002</strain>
    </source>
</reference>
<keyword evidence="2" id="KW-1185">Reference proteome</keyword>
<evidence type="ECO:0008006" key="3">
    <source>
        <dbReference type="Google" id="ProtNLM"/>
    </source>
</evidence>
<organism evidence="1 2">
    <name type="scientific">Streptomyces chattanoogensis</name>
    <dbReference type="NCBI Taxonomy" id="66876"/>
    <lineage>
        <taxon>Bacteria</taxon>
        <taxon>Bacillati</taxon>
        <taxon>Actinomycetota</taxon>
        <taxon>Actinomycetes</taxon>
        <taxon>Kitasatosporales</taxon>
        <taxon>Streptomycetaceae</taxon>
        <taxon>Streptomyces</taxon>
    </lineage>
</organism>
<dbReference type="PANTHER" id="PTHR38479:SF2">
    <property type="entry name" value="WINGED HELIX DNA-BINDING DOMAIN-CONTAINING PROTEIN"/>
    <property type="match status" value="1"/>
</dbReference>
<evidence type="ECO:0000313" key="2">
    <source>
        <dbReference type="Proteomes" id="UP000037982"/>
    </source>
</evidence>
<dbReference type="RefSeq" id="WP_053922737.1">
    <property type="nucleotide sequence ID" value="NZ_LGKG01000024.1"/>
</dbReference>
<dbReference type="Pfam" id="PF06224">
    <property type="entry name" value="AlkZ-like"/>
    <property type="match status" value="1"/>
</dbReference>
<dbReference type="Proteomes" id="UP000037982">
    <property type="component" value="Unassembled WGS sequence"/>
</dbReference>
<evidence type="ECO:0000313" key="1">
    <source>
        <dbReference type="EMBL" id="KPC66040.1"/>
    </source>
</evidence>
<protein>
    <recommendedName>
        <fullName evidence="3">Winged helix DNA-binding domain-containing protein</fullName>
    </recommendedName>
</protein>